<keyword evidence="3" id="KW-1185">Reference proteome</keyword>
<dbReference type="PROSITE" id="PS50011">
    <property type="entry name" value="PROTEIN_KINASE_DOM"/>
    <property type="match status" value="1"/>
</dbReference>
<evidence type="ECO:0000259" key="1">
    <source>
        <dbReference type="PROSITE" id="PS50011"/>
    </source>
</evidence>
<evidence type="ECO:0000313" key="3">
    <source>
        <dbReference type="Proteomes" id="UP001219605"/>
    </source>
</evidence>
<proteinExistence type="predicted"/>
<dbReference type="Proteomes" id="UP001219605">
    <property type="component" value="Chromosome"/>
</dbReference>
<keyword evidence="2" id="KW-0418">Kinase</keyword>
<name>A0ABY7ZSZ8_9ACTN</name>
<keyword evidence="2" id="KW-0808">Transferase</keyword>
<protein>
    <submittedName>
        <fullName evidence="2">Serine/threonine protein kinase</fullName>
    </submittedName>
</protein>
<dbReference type="SUPFAM" id="SSF56112">
    <property type="entry name" value="Protein kinase-like (PK-like)"/>
    <property type="match status" value="1"/>
</dbReference>
<dbReference type="RefSeq" id="WP_275032956.1">
    <property type="nucleotide sequence ID" value="NZ_CP118615.1"/>
</dbReference>
<reference evidence="2 3" key="1">
    <citation type="submission" date="2023-02" db="EMBL/GenBank/DDBJ databases">
        <authorList>
            <person name="Mo P."/>
        </authorList>
    </citation>
    <scope>NUCLEOTIDE SEQUENCE [LARGE SCALE GENOMIC DNA]</scope>
    <source>
        <strain evidence="2 3">HUAS 3</strain>
    </source>
</reference>
<evidence type="ECO:0000313" key="2">
    <source>
        <dbReference type="EMBL" id="WDZ86166.1"/>
    </source>
</evidence>
<dbReference type="Gene3D" id="1.10.510.10">
    <property type="entry name" value="Transferase(Phosphotransferase) domain 1"/>
    <property type="match status" value="1"/>
</dbReference>
<dbReference type="GO" id="GO:0004674">
    <property type="term" value="F:protein serine/threonine kinase activity"/>
    <property type="evidence" value="ECO:0007669"/>
    <property type="project" value="UniProtKB-KW"/>
</dbReference>
<dbReference type="InterPro" id="IPR000719">
    <property type="entry name" value="Prot_kinase_dom"/>
</dbReference>
<organism evidence="2 3">
    <name type="scientific">Micromonospora cathayae</name>
    <dbReference type="NCBI Taxonomy" id="3028804"/>
    <lineage>
        <taxon>Bacteria</taxon>
        <taxon>Bacillati</taxon>
        <taxon>Actinomycetota</taxon>
        <taxon>Actinomycetes</taxon>
        <taxon>Micromonosporales</taxon>
        <taxon>Micromonosporaceae</taxon>
        <taxon>Micromonospora</taxon>
    </lineage>
</organism>
<sequence length="331" mass="36624">MRTDEAISLVTAARTGTDLFGTDAPARRYRELVAALHPDRLGTADDRVRAAATDAFVQVTSWWRAGRGGRPATDQVVLGAYRLGGLAYAGDLADLYDADAGRLLKVPRDPADNDLMAREAHALRTIEEQGDPRYLPYVPRLVDSFRHRDADTGAERRINVLAAVPGLHSLTDVRRAYPDGLDARDVAWMWRRLLVALGLAHRAGVVHGAVLPPHVLIEPDGHGVVLVDWCFSTAPGTAVPALVPGHQDWYPEEIRRKQPCGPGSDIWLATGCMTWLMGRHAPRELRSFADGCRQRSLRGRPDDAWQLLGELDEVLERLYGPRTFRPFTLNP</sequence>
<keyword evidence="2" id="KW-0723">Serine/threonine-protein kinase</keyword>
<gene>
    <name evidence="2" type="ORF">PVK37_07040</name>
</gene>
<accession>A0ABY7ZSZ8</accession>
<dbReference type="InterPro" id="IPR011009">
    <property type="entry name" value="Kinase-like_dom_sf"/>
</dbReference>
<dbReference type="EMBL" id="CP118615">
    <property type="protein sequence ID" value="WDZ86166.1"/>
    <property type="molecule type" value="Genomic_DNA"/>
</dbReference>
<feature type="domain" description="Protein kinase" evidence="1">
    <location>
        <begin position="81"/>
        <end position="331"/>
    </location>
</feature>